<dbReference type="RefSeq" id="XP_025349557.1">
    <property type="nucleotide sequence ID" value="XM_025490182.1"/>
</dbReference>
<dbReference type="SMART" id="SM00044">
    <property type="entry name" value="CYCc"/>
    <property type="match status" value="1"/>
</dbReference>
<evidence type="ECO:0000256" key="2">
    <source>
        <dbReference type="ARBA" id="ARBA00022723"/>
    </source>
</evidence>
<dbReference type="Pfam" id="PF13855">
    <property type="entry name" value="LRR_8"/>
    <property type="match status" value="1"/>
</dbReference>
<dbReference type="GO" id="GO:0035556">
    <property type="term" value="P:intracellular signal transduction"/>
    <property type="evidence" value="ECO:0007669"/>
    <property type="project" value="InterPro"/>
</dbReference>
<evidence type="ECO:0008006" key="9">
    <source>
        <dbReference type="Google" id="ProtNLM"/>
    </source>
</evidence>
<keyword evidence="1" id="KW-0433">Leucine-rich repeat</keyword>
<dbReference type="FunFam" id="3.80.10.10:FF:000220">
    <property type="entry name" value="Adenylate cyclase AcyA"/>
    <property type="match status" value="1"/>
</dbReference>
<evidence type="ECO:0000256" key="1">
    <source>
        <dbReference type="ARBA" id="ARBA00022614"/>
    </source>
</evidence>
<evidence type="ECO:0000313" key="7">
    <source>
        <dbReference type="EMBL" id="PWN22397.1"/>
    </source>
</evidence>
<dbReference type="FunFam" id="3.80.10.10:FF:000408">
    <property type="entry name" value="Adenylate cyclase"/>
    <property type="match status" value="1"/>
</dbReference>
<protein>
    <recommendedName>
        <fullName evidence="9">Adenylate cyclase</fullName>
    </recommendedName>
</protein>
<feature type="domain" description="PPM-type phosphatase" evidence="6">
    <location>
        <begin position="777"/>
        <end position="1076"/>
    </location>
</feature>
<dbReference type="SMART" id="SM00364">
    <property type="entry name" value="LRR_BAC"/>
    <property type="match status" value="10"/>
</dbReference>
<evidence type="ECO:0000259" key="5">
    <source>
        <dbReference type="PROSITE" id="PS50125"/>
    </source>
</evidence>
<dbReference type="InterPro" id="IPR055414">
    <property type="entry name" value="LRR_R13L4/SHOC2-like"/>
</dbReference>
<keyword evidence="2" id="KW-0479">Metal-binding</keyword>
<feature type="region of interest" description="Disordered" evidence="4">
    <location>
        <begin position="515"/>
        <end position="545"/>
    </location>
</feature>
<dbReference type="SUPFAM" id="SSF55073">
    <property type="entry name" value="Nucleotide cyclase"/>
    <property type="match status" value="1"/>
</dbReference>
<evidence type="ECO:0000256" key="3">
    <source>
        <dbReference type="ARBA" id="ARBA00022737"/>
    </source>
</evidence>
<dbReference type="PROSITE" id="PS51450">
    <property type="entry name" value="LRR"/>
    <property type="match status" value="3"/>
</dbReference>
<dbReference type="SUPFAM" id="SSF52047">
    <property type="entry name" value="RNI-like"/>
    <property type="match status" value="1"/>
</dbReference>
<dbReference type="PROSITE" id="PS50125">
    <property type="entry name" value="GUANYLATE_CYCLASE_2"/>
    <property type="match status" value="1"/>
</dbReference>
<name>A0A316UB05_9BASI</name>
<dbReference type="InterPro" id="IPR029787">
    <property type="entry name" value="Nucleotide_cyclase"/>
</dbReference>
<proteinExistence type="predicted"/>
<accession>A0A316UB05</accession>
<evidence type="ECO:0000259" key="6">
    <source>
        <dbReference type="PROSITE" id="PS51746"/>
    </source>
</evidence>
<dbReference type="PROSITE" id="PS51746">
    <property type="entry name" value="PPM_2"/>
    <property type="match status" value="1"/>
</dbReference>
<dbReference type="Pfam" id="PF23010">
    <property type="entry name" value="RA_3"/>
    <property type="match status" value="1"/>
</dbReference>
<dbReference type="GO" id="GO:0046872">
    <property type="term" value="F:metal ion binding"/>
    <property type="evidence" value="ECO:0007669"/>
    <property type="project" value="UniProtKB-KW"/>
</dbReference>
<dbReference type="InterPro" id="IPR001611">
    <property type="entry name" value="Leu-rich_rpt"/>
</dbReference>
<dbReference type="GO" id="GO:0005737">
    <property type="term" value="C:cytoplasm"/>
    <property type="evidence" value="ECO:0007669"/>
    <property type="project" value="TreeGrafter"/>
</dbReference>
<dbReference type="Pfam" id="PF23598">
    <property type="entry name" value="LRR_14"/>
    <property type="match status" value="1"/>
</dbReference>
<feature type="domain" description="Guanylate cyclase" evidence="5">
    <location>
        <begin position="1131"/>
        <end position="1267"/>
    </location>
</feature>
<dbReference type="InterPro" id="IPR036457">
    <property type="entry name" value="PPM-type-like_dom_sf"/>
</dbReference>
<dbReference type="InterPro" id="IPR003591">
    <property type="entry name" value="Leu-rich_rpt_typical-subtyp"/>
</dbReference>
<sequence length="1521" mass="167088">MNAAEEGDATGLAGSGGAATKKPTWAAQSNQLSAALARNYILRIDTPFGTRTVSVPLFANASEIRSIIARKSVSATGAVAYRLFVRDKGSERPLGESEKPALLQRRRMEQAGYTEADGLETLGREDHSYLLKFVYRPDSVPNFDSESFGNTEDRFSHLDLSNRNIEMVPIFVYRHADWISFLDLSANPMSDLPTDFIQLCSNLRTLRLSALTLKRVPQSIRNSETLTHLDLSNNRIPELTHIALDQVPQLRSLKIQNNRLAELPPYFSRMKALKQLNISNNRFDAFPSVICNLSALSDLDISFNSIPSLDPGIGDLKQLESLILVGNSVESLPEAISGLSSLRKIDLRRNGVQDVSALFRLETLSEAHCEHNSIKALDAVLAGNLRSITLGHNPLSKMTIATSARSHLVKLDLSAANLSRLDDDLVGHLRALRDLNLDDNQFLSLPDTLGQLTELQVLKCTNNHLASLPESIGSLSNLKWLLVHNNNLKSLPSSIWQCGKLDTINASSNLLESFPLPPMSTESRGSDPTSKQADAPTASAVSHTSAALMDPAASRKGSVSSLSAAANAPSGRKLPPLVSALKKLRLADNRLTHDVLDVLGFFVEVEVLNLSFNEIYEVPQMSLAKLTKLRELYLSGNSLTSVPTDDLVYMKRLRILHINANRLLTLPAELGQLTDLANLDVGNNTLKYNISNWQFDWNWNSNPGLRYLNLSGNKRLEIKTKMTGVTGGRKTDASDFQRLLNLRVLSLIDVTVLLQAMPEENDNRRVRTSLSQINNMSYGMSDALGRFDNLNVVDVVIPQFRGDSRQCVFGLFEGRGHSLQSGSRIAKFLSDWVKSRIEREMAEALAHKEEEGAGDDIRLPDRDQVTDILRRAFLRLQQEYALLLMAETTRKATEAKAAASANESKASAPAIAASTAKAQWQAGAAGVILYIADRTLYCANVGDALAVLSRGGTAQSISTRHNPLDRAGTERIRASEGWVSLRGYVNDMLDVSRSFGYFHLNPILTAAPMVACVELDDADEFVIVASRALWEHMSFQTAVDIARTERGDLMIAAQKLRDFAISYGAEESIMVMIVGVGDLFQNRTTPGGTLDTSMDYFRKAHNRRERGANLVGDRTLARLEREVAPPVGQVALVFTDIKNSTSLWETNGGMHSAMRLHNVLLRRQLRSVGGYEVKTEGDAFMVSFPTVTSALLWCFNCQLALLREDWPQEILESEDGKEILDASGDVIYRGLSVRMGVHWGRPVCEADPITRRMDYFGPMVNRSARVSGAADGGQIMASKDFIHELTSLLSAFDEAGGNGQVDLDETDLTIEDDHMRVLPSNVRRDVVLLRRMGFGISEVGERKLKGLETAEVLNLVYPKALAGRMATREDAPAPQVFEPTLSLLSIEEIKALGVICLRLEALSNAQLCQALVIEGAADGTNAGPLIVVAASTALTLVPAASRQRTMEEYLAHHPELLSFAVRDDATDEELAAILQQLVTRTCNALTMIMIRLQVCAARRELPTVDAQAILALVAPFRDLFG</sequence>
<dbReference type="Pfam" id="PF00211">
    <property type="entry name" value="Guanylate_cyc"/>
    <property type="match status" value="1"/>
</dbReference>
<dbReference type="SMART" id="SM00369">
    <property type="entry name" value="LRR_TYP"/>
    <property type="match status" value="13"/>
</dbReference>
<dbReference type="InterPro" id="IPR055071">
    <property type="entry name" value="RA_PHLPP-like"/>
</dbReference>
<dbReference type="GO" id="GO:0009190">
    <property type="term" value="P:cyclic nucleotide biosynthetic process"/>
    <property type="evidence" value="ECO:0007669"/>
    <property type="project" value="InterPro"/>
</dbReference>
<dbReference type="SUPFAM" id="SSF52058">
    <property type="entry name" value="L domain-like"/>
    <property type="match status" value="1"/>
</dbReference>
<evidence type="ECO:0000256" key="4">
    <source>
        <dbReference type="SAM" id="MobiDB-lite"/>
    </source>
</evidence>
<dbReference type="CDD" id="cd07302">
    <property type="entry name" value="CHD"/>
    <property type="match status" value="1"/>
</dbReference>
<dbReference type="OrthoDB" id="2021138at2759"/>
<organism evidence="7 8">
    <name type="scientific">Pseudomicrostroma glucosiphilum</name>
    <dbReference type="NCBI Taxonomy" id="1684307"/>
    <lineage>
        <taxon>Eukaryota</taxon>
        <taxon>Fungi</taxon>
        <taxon>Dikarya</taxon>
        <taxon>Basidiomycota</taxon>
        <taxon>Ustilaginomycotina</taxon>
        <taxon>Exobasidiomycetes</taxon>
        <taxon>Microstromatales</taxon>
        <taxon>Microstromatales incertae sedis</taxon>
        <taxon>Pseudomicrostroma</taxon>
    </lineage>
</organism>
<dbReference type="EMBL" id="KZ819323">
    <property type="protein sequence ID" value="PWN22397.1"/>
    <property type="molecule type" value="Genomic_DNA"/>
</dbReference>
<dbReference type="PANTHER" id="PTHR48051">
    <property type="match status" value="1"/>
</dbReference>
<keyword evidence="8" id="KW-1185">Reference proteome</keyword>
<keyword evidence="3" id="KW-0677">Repeat</keyword>
<dbReference type="Pfam" id="PF00481">
    <property type="entry name" value="PP2C"/>
    <property type="match status" value="1"/>
</dbReference>
<dbReference type="InterPro" id="IPR001932">
    <property type="entry name" value="PPM-type_phosphatase-like_dom"/>
</dbReference>
<dbReference type="PANTHER" id="PTHR48051:SF1">
    <property type="entry name" value="RAS SUPPRESSOR PROTEIN 1"/>
    <property type="match status" value="1"/>
</dbReference>
<reference evidence="7 8" key="1">
    <citation type="journal article" date="2018" name="Mol. Biol. Evol.">
        <title>Broad Genomic Sampling Reveals a Smut Pathogenic Ancestry of the Fungal Clade Ustilaginomycotina.</title>
        <authorList>
            <person name="Kijpornyongpan T."/>
            <person name="Mondo S.J."/>
            <person name="Barry K."/>
            <person name="Sandor L."/>
            <person name="Lee J."/>
            <person name="Lipzen A."/>
            <person name="Pangilinan J."/>
            <person name="LaButti K."/>
            <person name="Hainaut M."/>
            <person name="Henrissat B."/>
            <person name="Grigoriev I.V."/>
            <person name="Spatafora J.W."/>
            <person name="Aime M.C."/>
        </authorList>
    </citation>
    <scope>NUCLEOTIDE SEQUENCE [LARGE SCALE GENOMIC DNA]</scope>
    <source>
        <strain evidence="7 8">MCA 4718</strain>
    </source>
</reference>
<dbReference type="SUPFAM" id="SSF81606">
    <property type="entry name" value="PP2C-like"/>
    <property type="match status" value="1"/>
</dbReference>
<evidence type="ECO:0000313" key="8">
    <source>
        <dbReference type="Proteomes" id="UP000245942"/>
    </source>
</evidence>
<feature type="compositionally biased region" description="Polar residues" evidence="4">
    <location>
        <begin position="520"/>
        <end position="532"/>
    </location>
</feature>
<dbReference type="GeneID" id="37011916"/>
<dbReference type="InterPro" id="IPR032675">
    <property type="entry name" value="LRR_dom_sf"/>
</dbReference>
<dbReference type="Proteomes" id="UP000245942">
    <property type="component" value="Unassembled WGS sequence"/>
</dbReference>
<dbReference type="Gene3D" id="3.60.40.10">
    <property type="entry name" value="PPM-type phosphatase domain"/>
    <property type="match status" value="1"/>
</dbReference>
<dbReference type="InterPro" id="IPR050216">
    <property type="entry name" value="LRR_domain-containing"/>
</dbReference>
<dbReference type="STRING" id="1684307.A0A316UB05"/>
<dbReference type="SMART" id="SM00365">
    <property type="entry name" value="LRR_SD22"/>
    <property type="match status" value="5"/>
</dbReference>
<dbReference type="SMART" id="SM00332">
    <property type="entry name" value="PP2Cc"/>
    <property type="match status" value="1"/>
</dbReference>
<dbReference type="Gene3D" id="3.80.10.10">
    <property type="entry name" value="Ribonuclease Inhibitor"/>
    <property type="match status" value="4"/>
</dbReference>
<dbReference type="CDD" id="cd00143">
    <property type="entry name" value="PP2Cc"/>
    <property type="match status" value="1"/>
</dbReference>
<dbReference type="InterPro" id="IPR001054">
    <property type="entry name" value="A/G_cyclase"/>
</dbReference>
<feature type="region of interest" description="Disordered" evidence="4">
    <location>
        <begin position="1"/>
        <end position="21"/>
    </location>
</feature>
<dbReference type="Gene3D" id="3.30.70.1230">
    <property type="entry name" value="Nucleotide cyclase"/>
    <property type="match status" value="1"/>
</dbReference>
<gene>
    <name evidence="7" type="ORF">BCV69DRAFT_245961</name>
</gene>